<evidence type="ECO:0000256" key="2">
    <source>
        <dbReference type="ARBA" id="ARBA00022771"/>
    </source>
</evidence>
<proteinExistence type="predicted"/>
<dbReference type="EMBL" id="JAHXZJ010002982">
    <property type="protein sequence ID" value="KAH0535315.1"/>
    <property type="molecule type" value="Genomic_DNA"/>
</dbReference>
<gene>
    <name evidence="8" type="ORF">KQX54_015815</name>
</gene>
<dbReference type="Pfam" id="PF00622">
    <property type="entry name" value="SPRY"/>
    <property type="match status" value="1"/>
</dbReference>
<dbReference type="AlphaFoldDB" id="A0AAV7HTU9"/>
<dbReference type="SUPFAM" id="SSF49899">
    <property type="entry name" value="Concanavalin A-like lectins/glucanases"/>
    <property type="match status" value="1"/>
</dbReference>
<evidence type="ECO:0000256" key="5">
    <source>
        <dbReference type="SAM" id="MobiDB-lite"/>
    </source>
</evidence>
<dbReference type="PANTHER" id="PTHR13363:SF6">
    <property type="entry name" value="RING FINGER AND SPRY DOMAIN-CONTAINING PROTEIN 1"/>
    <property type="match status" value="1"/>
</dbReference>
<dbReference type="Proteomes" id="UP000826195">
    <property type="component" value="Unassembled WGS sequence"/>
</dbReference>
<evidence type="ECO:0000259" key="6">
    <source>
        <dbReference type="PROSITE" id="PS50089"/>
    </source>
</evidence>
<feature type="domain" description="B30.2/SPRY" evidence="7">
    <location>
        <begin position="251"/>
        <end position="435"/>
    </location>
</feature>
<dbReference type="PROSITE" id="PS50089">
    <property type="entry name" value="ZF_RING_2"/>
    <property type="match status" value="1"/>
</dbReference>
<dbReference type="InterPro" id="IPR001870">
    <property type="entry name" value="B30.2/SPRY"/>
</dbReference>
<comment type="caution">
    <text evidence="8">The sequence shown here is derived from an EMBL/GenBank/DDBJ whole genome shotgun (WGS) entry which is preliminary data.</text>
</comment>
<dbReference type="InterPro" id="IPR045129">
    <property type="entry name" value="RNF123/RKP/RSPRY1"/>
</dbReference>
<dbReference type="CDD" id="cd12883">
    <property type="entry name" value="SPRY_RING"/>
    <property type="match status" value="1"/>
</dbReference>
<dbReference type="InterPro" id="IPR035774">
    <property type="entry name" value="SPRY_RSPRY1"/>
</dbReference>
<dbReference type="PANTHER" id="PTHR13363">
    <property type="entry name" value="RING FINGER AND SRY DOMAIN-CONTAINING"/>
    <property type="match status" value="1"/>
</dbReference>
<evidence type="ECO:0000256" key="3">
    <source>
        <dbReference type="ARBA" id="ARBA00022833"/>
    </source>
</evidence>
<dbReference type="PROSITE" id="PS50188">
    <property type="entry name" value="B302_SPRY"/>
    <property type="match status" value="1"/>
</dbReference>
<keyword evidence="9" id="KW-1185">Reference proteome</keyword>
<evidence type="ECO:0008006" key="10">
    <source>
        <dbReference type="Google" id="ProtNLM"/>
    </source>
</evidence>
<dbReference type="InterPro" id="IPR003877">
    <property type="entry name" value="SPRY_dom"/>
</dbReference>
<evidence type="ECO:0000313" key="8">
    <source>
        <dbReference type="EMBL" id="KAH0535315.1"/>
    </source>
</evidence>
<evidence type="ECO:0000256" key="4">
    <source>
        <dbReference type="PROSITE-ProRule" id="PRU00175"/>
    </source>
</evidence>
<keyword evidence="1" id="KW-0479">Metal-binding</keyword>
<dbReference type="SUPFAM" id="SSF57850">
    <property type="entry name" value="RING/U-box"/>
    <property type="match status" value="1"/>
</dbReference>
<dbReference type="GO" id="GO:0004842">
    <property type="term" value="F:ubiquitin-protein transferase activity"/>
    <property type="evidence" value="ECO:0007669"/>
    <property type="project" value="InterPro"/>
</dbReference>
<keyword evidence="3" id="KW-0862">Zinc</keyword>
<feature type="region of interest" description="Disordered" evidence="5">
    <location>
        <begin position="611"/>
        <end position="632"/>
    </location>
</feature>
<dbReference type="Pfam" id="PF13920">
    <property type="entry name" value="zf-C3HC4_3"/>
    <property type="match status" value="1"/>
</dbReference>
<dbReference type="SMART" id="SM00184">
    <property type="entry name" value="RING"/>
    <property type="match status" value="1"/>
</dbReference>
<organism evidence="8 9">
    <name type="scientific">Cotesia glomerata</name>
    <name type="common">Lepidopteran parasitic wasp</name>
    <name type="synonym">Apanteles glomeratus</name>
    <dbReference type="NCBI Taxonomy" id="32391"/>
    <lineage>
        <taxon>Eukaryota</taxon>
        <taxon>Metazoa</taxon>
        <taxon>Ecdysozoa</taxon>
        <taxon>Arthropoda</taxon>
        <taxon>Hexapoda</taxon>
        <taxon>Insecta</taxon>
        <taxon>Pterygota</taxon>
        <taxon>Neoptera</taxon>
        <taxon>Endopterygota</taxon>
        <taxon>Hymenoptera</taxon>
        <taxon>Apocrita</taxon>
        <taxon>Ichneumonoidea</taxon>
        <taxon>Braconidae</taxon>
        <taxon>Microgastrinae</taxon>
        <taxon>Cotesia</taxon>
    </lineage>
</organism>
<dbReference type="Gene3D" id="2.60.120.920">
    <property type="match status" value="1"/>
</dbReference>
<keyword evidence="2 4" id="KW-0863">Zinc-finger</keyword>
<sequence length="632" mass="70428">MGACLCKDCPDGQENGNNENNENTAVPRIDIHAAGDPSPDFKFPTSANIDKLVLETLGVIGGLVDNEQEPPPSMLKLHAIADKEEGWLQVASSMVNVIPMHSPLGPSVITLLLDDCPLPSKETVLKLSHMFQVSQKTGKVQTSITQQRNICVVLGCIAEKLAGPSSIALLSKATLDYLVSNLREDVESYVVLYSLIALEKFAQTSENKVTIQRRLMEEKEHPLLALEKWADETHYVRRQAGFSAQWCLDNLFLIEGRKYSHDTVDLTGINVMLNTKDVSEYLKISPNGLEARCDAYSFESVRCTFQVDSGVWYYETLIMTTGVMQIGWATKNSSFLNHEGYGIGDDSYSLSCDGCRRLIWHNARSEKYHDRPPWKAGDVLGCLLDLNKLEIIFYTNGVPLKPCVQVFKTARTGFFAAASFMSFQQCLFNFGNVPFKYPPADREFMKFNDHATLKPEDKVVLPRHIYLNQLRKLSVREDSCTLCYDQKASVRLLPCEHRGFCQTCPMQLVECPMCRATIEEVAVELDNQNFINIGDTCLDLSELTDSNTLFQNPLNMQQPRASTIQRDNQNVPASVASETAPVTDNNVQHFPGFLPSKGNVQTAAPVLLTTRQGQQLESEEENSSVVPVTSSG</sequence>
<dbReference type="GO" id="GO:0051603">
    <property type="term" value="P:proteolysis involved in protein catabolic process"/>
    <property type="evidence" value="ECO:0007669"/>
    <property type="project" value="TreeGrafter"/>
</dbReference>
<dbReference type="SMART" id="SM00449">
    <property type="entry name" value="SPRY"/>
    <property type="match status" value="1"/>
</dbReference>
<evidence type="ECO:0000256" key="1">
    <source>
        <dbReference type="ARBA" id="ARBA00022723"/>
    </source>
</evidence>
<dbReference type="InterPro" id="IPR001841">
    <property type="entry name" value="Znf_RING"/>
</dbReference>
<evidence type="ECO:0000313" key="9">
    <source>
        <dbReference type="Proteomes" id="UP000826195"/>
    </source>
</evidence>
<reference evidence="8 9" key="1">
    <citation type="journal article" date="2021" name="J. Hered.">
        <title>A chromosome-level genome assembly of the parasitoid wasp, Cotesia glomerata (Hymenoptera: Braconidae).</title>
        <authorList>
            <person name="Pinto B.J."/>
            <person name="Weis J.J."/>
            <person name="Gamble T."/>
            <person name="Ode P.J."/>
            <person name="Paul R."/>
            <person name="Zaspel J.M."/>
        </authorList>
    </citation>
    <scope>NUCLEOTIDE SEQUENCE [LARGE SCALE GENOMIC DNA]</scope>
    <source>
        <strain evidence="8">CgM1</strain>
    </source>
</reference>
<accession>A0AAV7HTU9</accession>
<feature type="compositionally biased region" description="Low complexity" evidence="5">
    <location>
        <begin position="623"/>
        <end position="632"/>
    </location>
</feature>
<dbReference type="CDD" id="cd16566">
    <property type="entry name" value="RING-HC_RSPRY1"/>
    <property type="match status" value="1"/>
</dbReference>
<protein>
    <recommendedName>
        <fullName evidence="10">RING finger and SPRY domain-containing protein 1</fullName>
    </recommendedName>
</protein>
<dbReference type="InterPro" id="IPR013320">
    <property type="entry name" value="ConA-like_dom_sf"/>
</dbReference>
<name>A0AAV7HTU9_COTGL</name>
<dbReference type="InterPro" id="IPR013083">
    <property type="entry name" value="Znf_RING/FYVE/PHD"/>
</dbReference>
<dbReference type="InterPro" id="IPR043136">
    <property type="entry name" value="B30.2/SPRY_sf"/>
</dbReference>
<evidence type="ECO:0000259" key="7">
    <source>
        <dbReference type="PROSITE" id="PS50188"/>
    </source>
</evidence>
<feature type="domain" description="RING-type" evidence="6">
    <location>
        <begin position="480"/>
        <end position="515"/>
    </location>
</feature>
<dbReference type="Gene3D" id="3.30.40.10">
    <property type="entry name" value="Zinc/RING finger domain, C3HC4 (zinc finger)"/>
    <property type="match status" value="1"/>
</dbReference>
<dbReference type="GO" id="GO:0005737">
    <property type="term" value="C:cytoplasm"/>
    <property type="evidence" value="ECO:0007669"/>
    <property type="project" value="TreeGrafter"/>
</dbReference>
<dbReference type="GO" id="GO:0008270">
    <property type="term" value="F:zinc ion binding"/>
    <property type="evidence" value="ECO:0007669"/>
    <property type="project" value="UniProtKB-KW"/>
</dbReference>